<keyword evidence="1" id="KW-0732">Signal</keyword>
<evidence type="ECO:0000313" key="2">
    <source>
        <dbReference type="EMBL" id="MBB4145928.1"/>
    </source>
</evidence>
<gene>
    <name evidence="2" type="ORF">GGQ72_004494</name>
</gene>
<sequence length="95" mass="10769">MSKTRNRLTMIAFAAPFALVVASTTAAQAADIIASYPEKAVHAPKAYHKHTTSYRPVVRTCTTTECDLLRVSYRHPYVPQTQIVEICHKPINWRR</sequence>
<evidence type="ECO:0000313" key="3">
    <source>
        <dbReference type="Proteomes" id="UP000519897"/>
    </source>
</evidence>
<evidence type="ECO:0000256" key="1">
    <source>
        <dbReference type="SAM" id="SignalP"/>
    </source>
</evidence>
<proteinExistence type="predicted"/>
<dbReference type="AlphaFoldDB" id="A0A7W6LM41"/>
<dbReference type="Proteomes" id="UP000519897">
    <property type="component" value="Unassembled WGS sequence"/>
</dbReference>
<reference evidence="2 3" key="1">
    <citation type="submission" date="2020-08" db="EMBL/GenBank/DDBJ databases">
        <title>Genomic Encyclopedia of Type Strains, Phase IV (KMG-IV): sequencing the most valuable type-strain genomes for metagenomic binning, comparative biology and taxonomic classification.</title>
        <authorList>
            <person name="Goeker M."/>
        </authorList>
    </citation>
    <scope>NUCLEOTIDE SEQUENCE [LARGE SCALE GENOMIC DNA]</scope>
    <source>
        <strain evidence="2 3">DSM 29514</strain>
    </source>
</reference>
<keyword evidence="3" id="KW-1185">Reference proteome</keyword>
<feature type="signal peptide" evidence="1">
    <location>
        <begin position="1"/>
        <end position="29"/>
    </location>
</feature>
<name>A0A7W6LM41_9HYPH</name>
<dbReference type="EMBL" id="JACIEC010000014">
    <property type="protein sequence ID" value="MBB4145928.1"/>
    <property type="molecule type" value="Genomic_DNA"/>
</dbReference>
<accession>A0A7W6LM41</accession>
<protein>
    <submittedName>
        <fullName evidence="2">Uncharacterized protein</fullName>
    </submittedName>
</protein>
<comment type="caution">
    <text evidence="2">The sequence shown here is derived from an EMBL/GenBank/DDBJ whole genome shotgun (WGS) entry which is preliminary data.</text>
</comment>
<organism evidence="2 3">
    <name type="scientific">Rhizobium rhizoryzae</name>
    <dbReference type="NCBI Taxonomy" id="451876"/>
    <lineage>
        <taxon>Bacteria</taxon>
        <taxon>Pseudomonadati</taxon>
        <taxon>Pseudomonadota</taxon>
        <taxon>Alphaproteobacteria</taxon>
        <taxon>Hyphomicrobiales</taxon>
        <taxon>Rhizobiaceae</taxon>
        <taxon>Rhizobium/Agrobacterium group</taxon>
        <taxon>Rhizobium</taxon>
    </lineage>
</organism>
<feature type="chain" id="PRO_5030786566" evidence="1">
    <location>
        <begin position="30"/>
        <end position="95"/>
    </location>
</feature>